<comment type="similarity">
    <text evidence="1 5">Belongs to the carotenoid oxygenase family.</text>
</comment>
<comment type="cofactor">
    <cofactor evidence="5">
        <name>Fe(2+)</name>
        <dbReference type="ChEBI" id="CHEBI:29033"/>
    </cofactor>
    <text evidence="5">Binds 1 Fe(2+) ion per subunit.</text>
</comment>
<organism evidence="6 7">
    <name type="scientific">Microlunatus spumicola</name>
    <dbReference type="NCBI Taxonomy" id="81499"/>
    <lineage>
        <taxon>Bacteria</taxon>
        <taxon>Bacillati</taxon>
        <taxon>Actinomycetota</taxon>
        <taxon>Actinomycetes</taxon>
        <taxon>Propionibacteriales</taxon>
        <taxon>Propionibacteriaceae</taxon>
        <taxon>Microlunatus</taxon>
    </lineage>
</organism>
<dbReference type="PANTHER" id="PTHR10543:SF24">
    <property type="entry name" value="CAROTENOID ISOMEROOXYGENASE"/>
    <property type="match status" value="1"/>
</dbReference>
<evidence type="ECO:0000256" key="1">
    <source>
        <dbReference type="ARBA" id="ARBA00006787"/>
    </source>
</evidence>
<dbReference type="RefSeq" id="WP_204913273.1">
    <property type="nucleotide sequence ID" value="NZ_BAAAYR010000004.1"/>
</dbReference>
<dbReference type="PANTHER" id="PTHR10543">
    <property type="entry name" value="BETA-CAROTENE DIOXYGENASE"/>
    <property type="match status" value="1"/>
</dbReference>
<accession>A0ABP6XRA4</accession>
<protein>
    <recommendedName>
        <fullName evidence="5">Dioxygenase</fullName>
        <ecNumber evidence="5">1.13.11.-</ecNumber>
    </recommendedName>
</protein>
<name>A0ABP6XRA4_9ACTN</name>
<dbReference type="EMBL" id="BAAAYR010000004">
    <property type="protein sequence ID" value="GAA3570148.1"/>
    <property type="molecule type" value="Genomic_DNA"/>
</dbReference>
<keyword evidence="4 5" id="KW-0408">Iron</keyword>
<sequence length="488" mass="53212">MVLSSDDYRVGLEALDAELADTELETTGTLPAWLHGTLVRNGPGRWSAQPGGRGERSKHWFDGLAMLQRFRVEDGRVTYANRYVHSPAWRAATETGAFGYAEVGTVPTRSLVERVRRFGRPPETGTNAVVNVLRLGGRHVAVTETPDAVPYDPTTLETLAPVGYDDDLPGDWCCAHPHHEDIAGPAGGGVLTGFTVEYGRRSTYHLYELADDSLERRLVASVPAAGRPSYMHSFALTPRFAVLVEYPLLANAVSLLAGRSIVDSHDWRPAQGTRFTVVERSTGSVVCRSTTPAFFCYHQVNAFEDDGALLVDLPSTGGEQAMHQFDLAALRGPGPRTPAGELRRYRVPLDGGPVTYRLLSATPLEFPRIAYETRLGRPYLHVYGVGTPGTLTTSFSDRLVKVDVDDGSSRTWAEPGCWPGEPVFVADPTGTAEDDGVVLSLVLEGRTRRSFLLVLDAVTFREVARAEVPHAAPLGFHGQWYPDEAGED</sequence>
<comment type="caution">
    <text evidence="6">The sequence shown here is derived from an EMBL/GenBank/DDBJ whole genome shotgun (WGS) entry which is preliminary data.</text>
</comment>
<evidence type="ECO:0000313" key="6">
    <source>
        <dbReference type="EMBL" id="GAA3570148.1"/>
    </source>
</evidence>
<dbReference type="EC" id="1.13.11.-" evidence="5"/>
<dbReference type="InterPro" id="IPR004294">
    <property type="entry name" value="Carotenoid_Oase"/>
</dbReference>
<evidence type="ECO:0000256" key="5">
    <source>
        <dbReference type="RuleBase" id="RU364048"/>
    </source>
</evidence>
<keyword evidence="5" id="KW-0223">Dioxygenase</keyword>
<reference evidence="7" key="1">
    <citation type="journal article" date="2019" name="Int. J. Syst. Evol. Microbiol.">
        <title>The Global Catalogue of Microorganisms (GCM) 10K type strain sequencing project: providing services to taxonomists for standard genome sequencing and annotation.</title>
        <authorList>
            <consortium name="The Broad Institute Genomics Platform"/>
            <consortium name="The Broad Institute Genome Sequencing Center for Infectious Disease"/>
            <person name="Wu L."/>
            <person name="Ma J."/>
        </authorList>
    </citation>
    <scope>NUCLEOTIDE SEQUENCE [LARGE SCALE GENOMIC DNA]</scope>
    <source>
        <strain evidence="7">JCM 16540</strain>
    </source>
</reference>
<dbReference type="Pfam" id="PF03055">
    <property type="entry name" value="RPE65"/>
    <property type="match status" value="1"/>
</dbReference>
<evidence type="ECO:0000256" key="3">
    <source>
        <dbReference type="ARBA" id="ARBA00023002"/>
    </source>
</evidence>
<keyword evidence="2 5" id="KW-0479">Metal-binding</keyword>
<gene>
    <name evidence="6" type="ORF">GCM10022197_28190</name>
</gene>
<dbReference type="Proteomes" id="UP001500767">
    <property type="component" value="Unassembled WGS sequence"/>
</dbReference>
<evidence type="ECO:0000256" key="2">
    <source>
        <dbReference type="ARBA" id="ARBA00022723"/>
    </source>
</evidence>
<evidence type="ECO:0000313" key="7">
    <source>
        <dbReference type="Proteomes" id="UP001500767"/>
    </source>
</evidence>
<proteinExistence type="inferred from homology"/>
<keyword evidence="7" id="KW-1185">Reference proteome</keyword>
<keyword evidence="3 5" id="KW-0560">Oxidoreductase</keyword>
<evidence type="ECO:0000256" key="4">
    <source>
        <dbReference type="ARBA" id="ARBA00023004"/>
    </source>
</evidence>